<evidence type="ECO:0000256" key="2">
    <source>
        <dbReference type="SAM" id="Phobius"/>
    </source>
</evidence>
<sequence length="98" mass="10426">MTALLEILPKAWPFILCAGGILFGLFRHQQAKTAIAKADQKSAEADARAAQNDAALAKANETAAQTGADNAKVRRDEDVTAGALPDANRVLHDEWGKN</sequence>
<evidence type="ECO:0000313" key="4">
    <source>
        <dbReference type="Proteomes" id="UP001189757"/>
    </source>
</evidence>
<keyword evidence="2" id="KW-0472">Membrane</keyword>
<proteinExistence type="predicted"/>
<feature type="region of interest" description="Disordered" evidence="1">
    <location>
        <begin position="57"/>
        <end position="98"/>
    </location>
</feature>
<keyword evidence="2" id="KW-0812">Transmembrane</keyword>
<keyword evidence="2" id="KW-1133">Transmembrane helix</keyword>
<gene>
    <name evidence="3" type="ORF">LMG18101_01369</name>
</gene>
<name>A0ABM9K1V7_9RALS</name>
<evidence type="ECO:0000313" key="3">
    <source>
        <dbReference type="EMBL" id="CAJ0811832.1"/>
    </source>
</evidence>
<keyword evidence="4" id="KW-1185">Reference proteome</keyword>
<protein>
    <submittedName>
        <fullName evidence="3">Uncharacterized protein</fullName>
    </submittedName>
</protein>
<evidence type="ECO:0000256" key="1">
    <source>
        <dbReference type="SAM" id="MobiDB-lite"/>
    </source>
</evidence>
<comment type="caution">
    <text evidence="3">The sequence shown here is derived from an EMBL/GenBank/DDBJ whole genome shotgun (WGS) entry which is preliminary data.</text>
</comment>
<feature type="transmembrane region" description="Helical" evidence="2">
    <location>
        <begin position="12"/>
        <end position="28"/>
    </location>
</feature>
<organism evidence="3 4">
    <name type="scientific">Ralstonia flaminis</name>
    <dbReference type="NCBI Taxonomy" id="3058597"/>
    <lineage>
        <taxon>Bacteria</taxon>
        <taxon>Pseudomonadati</taxon>
        <taxon>Pseudomonadota</taxon>
        <taxon>Betaproteobacteria</taxon>
        <taxon>Burkholderiales</taxon>
        <taxon>Burkholderiaceae</taxon>
        <taxon>Ralstonia</taxon>
    </lineage>
</organism>
<accession>A0ABM9K1V7</accession>
<dbReference type="RefSeq" id="WP_430715418.1">
    <property type="nucleotide sequence ID" value="NZ_CATZLL010000003.1"/>
</dbReference>
<reference evidence="3 4" key="1">
    <citation type="submission" date="2023-07" db="EMBL/GenBank/DDBJ databases">
        <authorList>
            <person name="Peeters C."/>
        </authorList>
    </citation>
    <scope>NUCLEOTIDE SEQUENCE [LARGE SCALE GENOMIC DNA]</scope>
    <source>
        <strain evidence="3 4">LMG 18101</strain>
    </source>
</reference>
<feature type="compositionally biased region" description="Basic and acidic residues" evidence="1">
    <location>
        <begin position="89"/>
        <end position="98"/>
    </location>
</feature>
<dbReference type="EMBL" id="CATZLL010000003">
    <property type="protein sequence ID" value="CAJ0811832.1"/>
    <property type="molecule type" value="Genomic_DNA"/>
</dbReference>
<dbReference type="Proteomes" id="UP001189757">
    <property type="component" value="Unassembled WGS sequence"/>
</dbReference>